<keyword evidence="4 5" id="KW-0472">Membrane</keyword>
<organism evidence="6 7">
    <name type="scientific">Rhodovibrio salinarum</name>
    <dbReference type="NCBI Taxonomy" id="1087"/>
    <lineage>
        <taxon>Bacteria</taxon>
        <taxon>Pseudomonadati</taxon>
        <taxon>Pseudomonadota</taxon>
        <taxon>Alphaproteobacteria</taxon>
        <taxon>Rhodospirillales</taxon>
        <taxon>Rhodovibrionaceae</taxon>
        <taxon>Rhodovibrio</taxon>
    </lineage>
</organism>
<reference evidence="6" key="1">
    <citation type="submission" date="2017-08" db="EMBL/GenBank/DDBJ databases">
        <authorList>
            <person name="Imhoff J.F."/>
            <person name="Rahn T."/>
            <person name="Kuenzel S."/>
            <person name="Neulinger S.C."/>
        </authorList>
    </citation>
    <scope>NUCLEOTIDE SEQUENCE</scope>
    <source>
        <strain evidence="6">DSM 9154</strain>
    </source>
</reference>
<accession>A0A934QFL7</accession>
<dbReference type="HAMAP" id="MF_00189">
    <property type="entry name" value="YciB"/>
    <property type="match status" value="1"/>
</dbReference>
<sequence>MSEQRTPAWLRPTIDYGPLAVFFAAYVIDGLMAATAALIVATVLVLGLSLGIQRTVPKLPLITAGIVTVFGGLTLALNDPTFIKMKPTIVQAIFAVVLLGGLAFGRALLKPVLGMAMPWTITERGWRQLTFRWGVFFAAMAVLNEVVWRTQSTDFWVSFKVFGLLGLTIVFAMAQMPLMTREKVEEEAG</sequence>
<feature type="transmembrane region" description="Helical" evidence="5">
    <location>
        <begin position="59"/>
        <end position="77"/>
    </location>
</feature>
<proteinExistence type="inferred from homology"/>
<evidence type="ECO:0000256" key="1">
    <source>
        <dbReference type="ARBA" id="ARBA00022475"/>
    </source>
</evidence>
<evidence type="ECO:0000313" key="7">
    <source>
        <dbReference type="Proteomes" id="UP000778970"/>
    </source>
</evidence>
<dbReference type="AlphaFoldDB" id="A0A934QFL7"/>
<feature type="transmembrane region" description="Helical" evidence="5">
    <location>
        <begin position="130"/>
        <end position="149"/>
    </location>
</feature>
<dbReference type="NCBIfam" id="TIGR00997">
    <property type="entry name" value="ispZ"/>
    <property type="match status" value="1"/>
</dbReference>
<keyword evidence="3 5" id="KW-1133">Transmembrane helix</keyword>
<dbReference type="EMBL" id="NRRE01000008">
    <property type="protein sequence ID" value="MBK1695883.1"/>
    <property type="molecule type" value="Genomic_DNA"/>
</dbReference>
<comment type="subcellular location">
    <subcellularLocation>
        <location evidence="5">Cell inner membrane</location>
        <topology evidence="5">Multi-pass membrane protein</topology>
    </subcellularLocation>
</comment>
<protein>
    <recommendedName>
        <fullName evidence="5">Inner membrane-spanning protein YciB</fullName>
    </recommendedName>
</protein>
<evidence type="ECO:0000256" key="4">
    <source>
        <dbReference type="ARBA" id="ARBA00023136"/>
    </source>
</evidence>
<gene>
    <name evidence="5" type="primary">yciB</name>
    <name evidence="6" type="ORF">CKO21_01305</name>
</gene>
<dbReference type="RefSeq" id="WP_027287592.1">
    <property type="nucleotide sequence ID" value="NZ_NRRE01000008.1"/>
</dbReference>
<evidence type="ECO:0000313" key="6">
    <source>
        <dbReference type="EMBL" id="MBK1695883.1"/>
    </source>
</evidence>
<keyword evidence="7" id="KW-1185">Reference proteome</keyword>
<keyword evidence="2 5" id="KW-0812">Transmembrane</keyword>
<comment type="similarity">
    <text evidence="5">Belongs to the YciB family.</text>
</comment>
<dbReference type="InterPro" id="IPR006008">
    <property type="entry name" value="YciB"/>
</dbReference>
<dbReference type="Pfam" id="PF04279">
    <property type="entry name" value="IspA"/>
    <property type="match status" value="1"/>
</dbReference>
<dbReference type="Proteomes" id="UP000778970">
    <property type="component" value="Unassembled WGS sequence"/>
</dbReference>
<comment type="function">
    <text evidence="5">Plays a role in cell envelope biogenesis, maintenance of cell envelope integrity and membrane homeostasis.</text>
</comment>
<evidence type="ECO:0000256" key="3">
    <source>
        <dbReference type="ARBA" id="ARBA00022989"/>
    </source>
</evidence>
<evidence type="ECO:0000256" key="2">
    <source>
        <dbReference type="ARBA" id="ARBA00022692"/>
    </source>
</evidence>
<dbReference type="PANTHER" id="PTHR36917:SF1">
    <property type="entry name" value="INNER MEMBRANE-SPANNING PROTEIN YCIB"/>
    <property type="match status" value="1"/>
</dbReference>
<evidence type="ECO:0000256" key="5">
    <source>
        <dbReference type="HAMAP-Rule" id="MF_00189"/>
    </source>
</evidence>
<keyword evidence="5" id="KW-0997">Cell inner membrane</keyword>
<dbReference type="PANTHER" id="PTHR36917">
    <property type="entry name" value="INTRACELLULAR SEPTATION PROTEIN A-RELATED"/>
    <property type="match status" value="1"/>
</dbReference>
<feature type="transmembrane region" description="Helical" evidence="5">
    <location>
        <begin position="155"/>
        <end position="174"/>
    </location>
</feature>
<dbReference type="NCBIfam" id="NF001323">
    <property type="entry name" value="PRK00259.1-1"/>
    <property type="match status" value="1"/>
</dbReference>
<name>A0A934QFL7_9PROT</name>
<feature type="transmembrane region" description="Helical" evidence="5">
    <location>
        <begin position="20"/>
        <end position="47"/>
    </location>
</feature>
<keyword evidence="1 5" id="KW-1003">Cell membrane</keyword>
<comment type="caution">
    <text evidence="6">The sequence shown here is derived from an EMBL/GenBank/DDBJ whole genome shotgun (WGS) entry which is preliminary data.</text>
</comment>
<dbReference type="GO" id="GO:0005886">
    <property type="term" value="C:plasma membrane"/>
    <property type="evidence" value="ECO:0007669"/>
    <property type="project" value="UniProtKB-SubCell"/>
</dbReference>
<reference evidence="6" key="2">
    <citation type="journal article" date="2020" name="Microorganisms">
        <title>Osmotic Adaptation and Compatible Solute Biosynthesis of Phototrophic Bacteria as Revealed from Genome Analyses.</title>
        <authorList>
            <person name="Imhoff J.F."/>
            <person name="Rahn T."/>
            <person name="Kunzel S."/>
            <person name="Keller A."/>
            <person name="Neulinger S.C."/>
        </authorList>
    </citation>
    <scope>NUCLEOTIDE SEQUENCE</scope>
    <source>
        <strain evidence="6">DSM 9154</strain>
    </source>
</reference>
<feature type="transmembrane region" description="Helical" evidence="5">
    <location>
        <begin position="89"/>
        <end position="109"/>
    </location>
</feature>